<dbReference type="AlphaFoldDB" id="A0A7W3J788"/>
<sequence>MNRPDQDGAGRRTRFAIDAVTALRLVREDPAAGARVPLVAPAVLRSHAMAILYRDADAGLLDEKTARALLERVATLKVRLLGDRVSRSTAWKIARQLKWEDTGPAEYLAVATLQADVLVAGDRDIASAASGLVPLATYDDLRRA</sequence>
<evidence type="ECO:0008006" key="3">
    <source>
        <dbReference type="Google" id="ProtNLM"/>
    </source>
</evidence>
<keyword evidence="2" id="KW-1185">Reference proteome</keyword>
<evidence type="ECO:0000313" key="2">
    <source>
        <dbReference type="Proteomes" id="UP000540568"/>
    </source>
</evidence>
<accession>A0A7W3J788</accession>
<name>A0A7W3J788_9MICO</name>
<dbReference type="Gene3D" id="3.40.50.1010">
    <property type="entry name" value="5'-nuclease"/>
    <property type="match status" value="1"/>
</dbReference>
<dbReference type="RefSeq" id="WP_182615134.1">
    <property type="nucleotide sequence ID" value="NZ_BAAATF010000007.1"/>
</dbReference>
<dbReference type="Proteomes" id="UP000540568">
    <property type="component" value="Unassembled WGS sequence"/>
</dbReference>
<reference evidence="1 2" key="1">
    <citation type="submission" date="2020-07" db="EMBL/GenBank/DDBJ databases">
        <title>Sequencing the genomes of 1000 actinobacteria strains.</title>
        <authorList>
            <person name="Klenk H.-P."/>
        </authorList>
    </citation>
    <scope>NUCLEOTIDE SEQUENCE [LARGE SCALE GENOMIC DNA]</scope>
    <source>
        <strain evidence="1 2">DSM 44121</strain>
    </source>
</reference>
<dbReference type="EMBL" id="JACGWV010000001">
    <property type="protein sequence ID" value="MBA8807588.1"/>
    <property type="molecule type" value="Genomic_DNA"/>
</dbReference>
<proteinExistence type="predicted"/>
<evidence type="ECO:0000313" key="1">
    <source>
        <dbReference type="EMBL" id="MBA8807588.1"/>
    </source>
</evidence>
<comment type="caution">
    <text evidence="1">The sequence shown here is derived from an EMBL/GenBank/DDBJ whole genome shotgun (WGS) entry which is preliminary data.</text>
</comment>
<organism evidence="1 2">
    <name type="scientific">Promicromonospora sukumoe</name>
    <dbReference type="NCBI Taxonomy" id="88382"/>
    <lineage>
        <taxon>Bacteria</taxon>
        <taxon>Bacillati</taxon>
        <taxon>Actinomycetota</taxon>
        <taxon>Actinomycetes</taxon>
        <taxon>Micrococcales</taxon>
        <taxon>Promicromonosporaceae</taxon>
        <taxon>Promicromonospora</taxon>
    </lineage>
</organism>
<protein>
    <recommendedName>
        <fullName evidence="3">Nucleic acid-binding protein</fullName>
    </recommendedName>
</protein>
<gene>
    <name evidence="1" type="ORF">FHX71_001530</name>
</gene>